<dbReference type="PRINTS" id="PR00463">
    <property type="entry name" value="EP450I"/>
</dbReference>
<dbReference type="GO" id="GO:0020037">
    <property type="term" value="F:heme binding"/>
    <property type="evidence" value="ECO:0007669"/>
    <property type="project" value="InterPro"/>
</dbReference>
<evidence type="ECO:0000256" key="7">
    <source>
        <dbReference type="ARBA" id="ARBA00023033"/>
    </source>
</evidence>
<dbReference type="InterPro" id="IPR050121">
    <property type="entry name" value="Cytochrome_P450_monoxygenase"/>
</dbReference>
<dbReference type="AlphaFoldDB" id="A0A8H7JDM6"/>
<dbReference type="PANTHER" id="PTHR24305:SF29">
    <property type="entry name" value="BENZOATE-PARA-HYDROXYLASE"/>
    <property type="match status" value="1"/>
</dbReference>
<comment type="cofactor">
    <cofactor evidence="1 8">
        <name>heme</name>
        <dbReference type="ChEBI" id="CHEBI:30413"/>
    </cofactor>
</comment>
<protein>
    <recommendedName>
        <fullName evidence="12">Cytochrome P450</fullName>
    </recommendedName>
</protein>
<organism evidence="10 11">
    <name type="scientific">Ascochyta lentis</name>
    <dbReference type="NCBI Taxonomy" id="205686"/>
    <lineage>
        <taxon>Eukaryota</taxon>
        <taxon>Fungi</taxon>
        <taxon>Dikarya</taxon>
        <taxon>Ascomycota</taxon>
        <taxon>Pezizomycotina</taxon>
        <taxon>Dothideomycetes</taxon>
        <taxon>Pleosporomycetidae</taxon>
        <taxon>Pleosporales</taxon>
        <taxon>Pleosporineae</taxon>
        <taxon>Didymellaceae</taxon>
        <taxon>Ascochyta</taxon>
    </lineage>
</organism>
<evidence type="ECO:0000256" key="2">
    <source>
        <dbReference type="ARBA" id="ARBA00010617"/>
    </source>
</evidence>
<dbReference type="InterPro" id="IPR036396">
    <property type="entry name" value="Cyt_P450_sf"/>
</dbReference>
<evidence type="ECO:0000256" key="6">
    <source>
        <dbReference type="ARBA" id="ARBA00023004"/>
    </source>
</evidence>
<evidence type="ECO:0000313" key="11">
    <source>
        <dbReference type="Proteomes" id="UP000651452"/>
    </source>
</evidence>
<keyword evidence="5 9" id="KW-0560">Oxidoreductase</keyword>
<dbReference type="InterPro" id="IPR002401">
    <property type="entry name" value="Cyt_P450_E_grp-I"/>
</dbReference>
<dbReference type="GO" id="GO:0004497">
    <property type="term" value="F:monooxygenase activity"/>
    <property type="evidence" value="ECO:0007669"/>
    <property type="project" value="UniProtKB-KW"/>
</dbReference>
<dbReference type="InterPro" id="IPR017972">
    <property type="entry name" value="Cyt_P450_CS"/>
</dbReference>
<dbReference type="PANTHER" id="PTHR24305">
    <property type="entry name" value="CYTOCHROME P450"/>
    <property type="match status" value="1"/>
</dbReference>
<evidence type="ECO:0000313" key="10">
    <source>
        <dbReference type="EMBL" id="KAF9700473.1"/>
    </source>
</evidence>
<dbReference type="GO" id="GO:0005506">
    <property type="term" value="F:iron ion binding"/>
    <property type="evidence" value="ECO:0007669"/>
    <property type="project" value="InterPro"/>
</dbReference>
<dbReference type="Proteomes" id="UP000651452">
    <property type="component" value="Unassembled WGS sequence"/>
</dbReference>
<evidence type="ECO:0000256" key="8">
    <source>
        <dbReference type="PIRSR" id="PIRSR602401-1"/>
    </source>
</evidence>
<reference evidence="10" key="1">
    <citation type="submission" date="2018-12" db="EMBL/GenBank/DDBJ databases">
        <authorList>
            <person name="Syme R.A."/>
            <person name="Farfan-Caceres L."/>
            <person name="Lichtenzveig J."/>
        </authorList>
    </citation>
    <scope>NUCLEOTIDE SEQUENCE</scope>
    <source>
        <strain evidence="10">Al4</strain>
    </source>
</reference>
<sequence length="479" mass="55146">MLFALSGLPLAIDNQLRGLFNRRVLKFHQKYGDIVRTGPNHLSIDGAIGWSEVFGHSRGSRSEFAHWNDFYQLGDSSDLSIFAADRESHRRQRRLMAHAFSDAAIKEQEILVKQHIDLLFIELRKRAASQEPVDIVKWYNYTTFDIVGDLVFAEPFNCLENTEPRAWVDMIFAGVRAGSRKQMLLNFPYLRFILQLMTPGNDEQRRLESKTMAKEKAERRVTLGPAPGGRKDIMTYILRHNDERAMSHAEVLGNTNALIVAGSETTATALSGLTYYITTNTQALKRLQDEIRTAFRSEDEITMESTAHLTYLHACIEEALRVYPPAAETPPRISQGEHVSGYYIPKGRVNYIDSEEMKLINPVQTFITIHQWANHHNPRNFTQPDAFVPERWLSSGNPMYDPQFSADRRTTFQPFSFGPRNCIGKNLAYAELRLVAARMFWNFEFELQPGCENWPDKQRVFTVWEKTPLMVRLKSVDRH</sequence>
<evidence type="ECO:0000256" key="9">
    <source>
        <dbReference type="RuleBase" id="RU000461"/>
    </source>
</evidence>
<dbReference type="SUPFAM" id="SSF48264">
    <property type="entry name" value="Cytochrome P450"/>
    <property type="match status" value="1"/>
</dbReference>
<dbReference type="EMBL" id="RZGK01000003">
    <property type="protein sequence ID" value="KAF9700473.1"/>
    <property type="molecule type" value="Genomic_DNA"/>
</dbReference>
<dbReference type="Pfam" id="PF00067">
    <property type="entry name" value="p450"/>
    <property type="match status" value="1"/>
</dbReference>
<dbReference type="OrthoDB" id="1470350at2759"/>
<evidence type="ECO:0000256" key="5">
    <source>
        <dbReference type="ARBA" id="ARBA00023002"/>
    </source>
</evidence>
<proteinExistence type="inferred from homology"/>
<gene>
    <name evidence="10" type="ORF">EKO04_002068</name>
</gene>
<keyword evidence="7 9" id="KW-0503">Monooxygenase</keyword>
<dbReference type="CDD" id="cd11058">
    <property type="entry name" value="CYP60B-like"/>
    <property type="match status" value="1"/>
</dbReference>
<evidence type="ECO:0008006" key="12">
    <source>
        <dbReference type="Google" id="ProtNLM"/>
    </source>
</evidence>
<comment type="caution">
    <text evidence="10">The sequence shown here is derived from an EMBL/GenBank/DDBJ whole genome shotgun (WGS) entry which is preliminary data.</text>
</comment>
<comment type="similarity">
    <text evidence="2 9">Belongs to the cytochrome P450 family.</text>
</comment>
<name>A0A8H7JDM6_9PLEO</name>
<dbReference type="Gene3D" id="1.10.630.10">
    <property type="entry name" value="Cytochrome P450"/>
    <property type="match status" value="1"/>
</dbReference>
<keyword evidence="6 8" id="KW-0408">Iron</keyword>
<reference evidence="10" key="2">
    <citation type="submission" date="2020-09" db="EMBL/GenBank/DDBJ databases">
        <title>Reference genome assembly for Australian Ascochyta lentis isolate Al4.</title>
        <authorList>
            <person name="Lee R.C."/>
            <person name="Farfan-Caceres L.M."/>
            <person name="Debler J.W."/>
            <person name="Williams A.H."/>
            <person name="Henares B.M."/>
        </authorList>
    </citation>
    <scope>NUCLEOTIDE SEQUENCE</scope>
    <source>
        <strain evidence="10">Al4</strain>
    </source>
</reference>
<evidence type="ECO:0000256" key="1">
    <source>
        <dbReference type="ARBA" id="ARBA00001971"/>
    </source>
</evidence>
<dbReference type="InterPro" id="IPR001128">
    <property type="entry name" value="Cyt_P450"/>
</dbReference>
<feature type="binding site" description="axial binding residue" evidence="8">
    <location>
        <position position="422"/>
    </location>
    <ligand>
        <name>heme</name>
        <dbReference type="ChEBI" id="CHEBI:30413"/>
    </ligand>
    <ligandPart>
        <name>Fe</name>
        <dbReference type="ChEBI" id="CHEBI:18248"/>
    </ligandPart>
</feature>
<dbReference type="PROSITE" id="PS00086">
    <property type="entry name" value="CYTOCHROME_P450"/>
    <property type="match status" value="1"/>
</dbReference>
<keyword evidence="4 8" id="KW-0479">Metal-binding</keyword>
<evidence type="ECO:0000256" key="3">
    <source>
        <dbReference type="ARBA" id="ARBA00022617"/>
    </source>
</evidence>
<dbReference type="GO" id="GO:0016705">
    <property type="term" value="F:oxidoreductase activity, acting on paired donors, with incorporation or reduction of molecular oxygen"/>
    <property type="evidence" value="ECO:0007669"/>
    <property type="project" value="InterPro"/>
</dbReference>
<keyword evidence="11" id="KW-1185">Reference proteome</keyword>
<dbReference type="PRINTS" id="PR00385">
    <property type="entry name" value="P450"/>
</dbReference>
<accession>A0A8H7JDM6</accession>
<keyword evidence="3 8" id="KW-0349">Heme</keyword>
<evidence type="ECO:0000256" key="4">
    <source>
        <dbReference type="ARBA" id="ARBA00022723"/>
    </source>
</evidence>